<dbReference type="STRING" id="1837282.A6F49_05025"/>
<dbReference type="GO" id="GO:0016651">
    <property type="term" value="F:oxidoreductase activity, acting on NAD(P)H"/>
    <property type="evidence" value="ECO:0007669"/>
    <property type="project" value="TreeGrafter"/>
</dbReference>
<evidence type="ECO:0000313" key="8">
    <source>
        <dbReference type="Proteomes" id="UP000078292"/>
    </source>
</evidence>
<dbReference type="SUPFAM" id="SSF51905">
    <property type="entry name" value="FAD/NAD(P)-binding domain"/>
    <property type="match status" value="1"/>
</dbReference>
<evidence type="ECO:0000259" key="5">
    <source>
        <dbReference type="Pfam" id="PF07992"/>
    </source>
</evidence>
<comment type="cofactor">
    <cofactor evidence="1">
        <name>FAD</name>
        <dbReference type="ChEBI" id="CHEBI:57692"/>
    </cofactor>
</comment>
<dbReference type="Proteomes" id="UP000078292">
    <property type="component" value="Unassembled WGS sequence"/>
</dbReference>
<dbReference type="InterPro" id="IPR050446">
    <property type="entry name" value="FAD-oxidoreductase/Apoptosis"/>
</dbReference>
<dbReference type="Pfam" id="PF07992">
    <property type="entry name" value="Pyr_redox_2"/>
    <property type="match status" value="1"/>
</dbReference>
<reference evidence="7 8" key="1">
    <citation type="submission" date="2016-04" db="EMBL/GenBank/DDBJ databases">
        <title>First whole genome shotgun sequence of the bacterium Enteractinococcus sp. strain UASWS1574.</title>
        <authorList>
            <person name="Crovadore J."/>
            <person name="Chablais R."/>
            <person name="Lefort F."/>
        </authorList>
    </citation>
    <scope>NUCLEOTIDE SEQUENCE [LARGE SCALE GENOMIC DNA]</scope>
    <source>
        <strain evidence="7 8">UASWS1574</strain>
    </source>
</reference>
<dbReference type="SUPFAM" id="SSF55424">
    <property type="entry name" value="FAD/NAD-linked reductases, dimerisation (C-terminal) domain"/>
    <property type="match status" value="1"/>
</dbReference>
<dbReference type="PRINTS" id="PR00368">
    <property type="entry name" value="FADPNR"/>
</dbReference>
<dbReference type="Gene3D" id="3.30.390.30">
    <property type="match status" value="1"/>
</dbReference>
<evidence type="ECO:0008006" key="9">
    <source>
        <dbReference type="Google" id="ProtNLM"/>
    </source>
</evidence>
<evidence type="ECO:0000313" key="7">
    <source>
        <dbReference type="EMBL" id="OAV62711.1"/>
    </source>
</evidence>
<evidence type="ECO:0000256" key="2">
    <source>
        <dbReference type="ARBA" id="ARBA00022630"/>
    </source>
</evidence>
<dbReference type="EMBL" id="LXEY01000009">
    <property type="protein sequence ID" value="OAV62711.1"/>
    <property type="molecule type" value="Genomic_DNA"/>
</dbReference>
<keyword evidence="4" id="KW-0560">Oxidoreductase</keyword>
<evidence type="ECO:0000256" key="3">
    <source>
        <dbReference type="ARBA" id="ARBA00022827"/>
    </source>
</evidence>
<dbReference type="PRINTS" id="PR00411">
    <property type="entry name" value="PNDRDTASEI"/>
</dbReference>
<dbReference type="InterPro" id="IPR023753">
    <property type="entry name" value="FAD/NAD-binding_dom"/>
</dbReference>
<organism evidence="7 8">
    <name type="scientific">Enteractinococcus helveticum</name>
    <dbReference type="NCBI Taxonomy" id="1837282"/>
    <lineage>
        <taxon>Bacteria</taxon>
        <taxon>Bacillati</taxon>
        <taxon>Actinomycetota</taxon>
        <taxon>Actinomycetes</taxon>
        <taxon>Micrococcales</taxon>
        <taxon>Micrococcaceae</taxon>
    </lineage>
</organism>
<dbReference type="InterPro" id="IPR016156">
    <property type="entry name" value="FAD/NAD-linked_Rdtase_dimer_sf"/>
</dbReference>
<dbReference type="AlphaFoldDB" id="A0A1B7M2A9"/>
<accession>A0A1B7M2A9</accession>
<keyword evidence="2" id="KW-0285">Flavoprotein</keyword>
<keyword evidence="3" id="KW-0274">FAD</keyword>
<dbReference type="InterPro" id="IPR036188">
    <property type="entry name" value="FAD/NAD-bd_sf"/>
</dbReference>
<dbReference type="PANTHER" id="PTHR43557">
    <property type="entry name" value="APOPTOSIS-INDUCING FACTOR 1"/>
    <property type="match status" value="1"/>
</dbReference>
<name>A0A1B7M2A9_9MICC</name>
<dbReference type="RefSeq" id="WP_043056130.1">
    <property type="nucleotide sequence ID" value="NZ_LXEY01000009.1"/>
</dbReference>
<dbReference type="Pfam" id="PF14759">
    <property type="entry name" value="Reductase_C"/>
    <property type="match status" value="1"/>
</dbReference>
<proteinExistence type="predicted"/>
<feature type="domain" description="FAD/NAD(P)-binding" evidence="5">
    <location>
        <begin position="14"/>
        <end position="310"/>
    </location>
</feature>
<evidence type="ECO:0000256" key="4">
    <source>
        <dbReference type="ARBA" id="ARBA00023002"/>
    </source>
</evidence>
<comment type="caution">
    <text evidence="7">The sequence shown here is derived from an EMBL/GenBank/DDBJ whole genome shotgun (WGS) entry which is preliminary data.</text>
</comment>
<gene>
    <name evidence="7" type="ORF">A6F49_05025</name>
</gene>
<dbReference type="Gene3D" id="3.50.50.60">
    <property type="entry name" value="FAD/NAD(P)-binding domain"/>
    <property type="match status" value="2"/>
</dbReference>
<dbReference type="GO" id="GO:0005737">
    <property type="term" value="C:cytoplasm"/>
    <property type="evidence" value="ECO:0007669"/>
    <property type="project" value="TreeGrafter"/>
</dbReference>
<feature type="domain" description="Reductase C-terminal" evidence="6">
    <location>
        <begin position="329"/>
        <end position="396"/>
    </location>
</feature>
<dbReference type="PANTHER" id="PTHR43557:SF2">
    <property type="entry name" value="RIESKE DOMAIN-CONTAINING PROTEIN-RELATED"/>
    <property type="match status" value="1"/>
</dbReference>
<protein>
    <recommendedName>
        <fullName evidence="9">Pyridine nucleotide-disulfide oxidoreductase</fullName>
    </recommendedName>
</protein>
<evidence type="ECO:0000256" key="1">
    <source>
        <dbReference type="ARBA" id="ARBA00001974"/>
    </source>
</evidence>
<sequence length="400" mass="42335">MNAPAANLSSQGTLIIVGAGLAGYHVARQARQQGHTGAISIIGDEPRPAYDRPALSKAFLNGTVNFEDLHLDDPANPLEVTWHSGSGAVELSTEPLGVLTADGTFHAGDNVVIVTGAEAQRLPSFGRSGGAFVLRNVEDALALRERMIEGQRIAMVGGGFLALEAVSTFIDRGAAEITIIANEQFPGEARLGTSVAQAIRGLHEKRGVAFGPSVFAHSVTDIEDGSQVLNLTNGDTVQADIIVCAIGATPATRWLRDGDLALDPSGAILCDDFGFTGIPGVWAAGDCSQWTSQAAGLRPIGQWQEAVEQAGIVAAAIMGAPPVPFQEPYFWSEQYDVMIQGAGRIAQSNEVHVLDGSIEDGDLLVSYRLDGEEIGILGMNRMREVKRWRKMRTARALATA</sequence>
<dbReference type="InterPro" id="IPR028202">
    <property type="entry name" value="Reductase_C"/>
</dbReference>
<dbReference type="OrthoDB" id="1145at2"/>
<keyword evidence="8" id="KW-1185">Reference proteome</keyword>
<evidence type="ECO:0000259" key="6">
    <source>
        <dbReference type="Pfam" id="PF14759"/>
    </source>
</evidence>